<evidence type="ECO:0000256" key="1">
    <source>
        <dbReference type="ARBA" id="ARBA00004479"/>
    </source>
</evidence>
<feature type="signal peptide" evidence="8">
    <location>
        <begin position="1"/>
        <end position="20"/>
    </location>
</feature>
<feature type="chain" id="PRO_5043006396" description="Type I cytokine receptor cytokine-binding domain-containing protein" evidence="8">
    <location>
        <begin position="21"/>
        <end position="267"/>
    </location>
</feature>
<evidence type="ECO:0000256" key="7">
    <source>
        <dbReference type="ARBA" id="ARBA00023180"/>
    </source>
</evidence>
<keyword evidence="7" id="KW-0325">Glycoprotein</keyword>
<proteinExistence type="predicted"/>
<reference evidence="10 11" key="1">
    <citation type="submission" date="2021-04" db="EMBL/GenBank/DDBJ databases">
        <authorList>
            <person name="De Guttry C."/>
            <person name="Zahm M."/>
            <person name="Klopp C."/>
            <person name="Cabau C."/>
            <person name="Louis A."/>
            <person name="Berthelot C."/>
            <person name="Parey E."/>
            <person name="Roest Crollius H."/>
            <person name="Montfort J."/>
            <person name="Robinson-Rechavi M."/>
            <person name="Bucao C."/>
            <person name="Bouchez O."/>
            <person name="Gislard M."/>
            <person name="Lluch J."/>
            <person name="Milhes M."/>
            <person name="Lampietro C."/>
            <person name="Lopez Roques C."/>
            <person name="Donnadieu C."/>
            <person name="Braasch I."/>
            <person name="Desvignes T."/>
            <person name="Postlethwait J."/>
            <person name="Bobe J."/>
            <person name="Wedekind C."/>
            <person name="Guiguen Y."/>
        </authorList>
    </citation>
    <scope>NUCLEOTIDE SEQUENCE [LARGE SCALE GENOMIC DNA]</scope>
    <source>
        <strain evidence="10">Cs_M1</strain>
        <tissue evidence="10">Blood</tissue>
    </source>
</reference>
<keyword evidence="3 8" id="KW-0732">Signal</keyword>
<evidence type="ECO:0000256" key="4">
    <source>
        <dbReference type="ARBA" id="ARBA00022989"/>
    </source>
</evidence>
<keyword evidence="2" id="KW-0812">Transmembrane</keyword>
<keyword evidence="11" id="KW-1185">Reference proteome</keyword>
<dbReference type="AlphaFoldDB" id="A0AAN8LN95"/>
<evidence type="ECO:0000256" key="5">
    <source>
        <dbReference type="ARBA" id="ARBA00023136"/>
    </source>
</evidence>
<evidence type="ECO:0000256" key="3">
    <source>
        <dbReference type="ARBA" id="ARBA00022729"/>
    </source>
</evidence>
<keyword evidence="5" id="KW-0472">Membrane</keyword>
<organism evidence="10 11">
    <name type="scientific">Coregonus suidteri</name>
    <dbReference type="NCBI Taxonomy" id="861788"/>
    <lineage>
        <taxon>Eukaryota</taxon>
        <taxon>Metazoa</taxon>
        <taxon>Chordata</taxon>
        <taxon>Craniata</taxon>
        <taxon>Vertebrata</taxon>
        <taxon>Euteleostomi</taxon>
        <taxon>Actinopterygii</taxon>
        <taxon>Neopterygii</taxon>
        <taxon>Teleostei</taxon>
        <taxon>Protacanthopterygii</taxon>
        <taxon>Salmoniformes</taxon>
        <taxon>Salmonidae</taxon>
        <taxon>Coregoninae</taxon>
        <taxon>Coregonus</taxon>
    </lineage>
</organism>
<evidence type="ECO:0000259" key="9">
    <source>
        <dbReference type="Pfam" id="PF09240"/>
    </source>
</evidence>
<evidence type="ECO:0000313" key="11">
    <source>
        <dbReference type="Proteomes" id="UP001356427"/>
    </source>
</evidence>
<evidence type="ECO:0000256" key="8">
    <source>
        <dbReference type="SAM" id="SignalP"/>
    </source>
</evidence>
<dbReference type="EMBL" id="JAGTTL010000013">
    <property type="protein sequence ID" value="KAK6314192.1"/>
    <property type="molecule type" value="Genomic_DNA"/>
</dbReference>
<dbReference type="Pfam" id="PF09240">
    <property type="entry name" value="IL6Ra-bind"/>
    <property type="match status" value="1"/>
</dbReference>
<comment type="caution">
    <text evidence="10">The sequence shown here is derived from an EMBL/GenBank/DDBJ whole genome shotgun (WGS) entry which is preliminary data.</text>
</comment>
<dbReference type="InterPro" id="IPR013783">
    <property type="entry name" value="Ig-like_fold"/>
</dbReference>
<dbReference type="Gene3D" id="2.60.40.10">
    <property type="entry name" value="Immunoglobulins"/>
    <property type="match status" value="1"/>
</dbReference>
<comment type="subcellular location">
    <subcellularLocation>
        <location evidence="1">Membrane</location>
        <topology evidence="1">Single-pass type I membrane protein</topology>
    </subcellularLocation>
</comment>
<keyword evidence="6" id="KW-0675">Receptor</keyword>
<dbReference type="SUPFAM" id="SSF49265">
    <property type="entry name" value="Fibronectin type III"/>
    <property type="match status" value="1"/>
</dbReference>
<evidence type="ECO:0000256" key="6">
    <source>
        <dbReference type="ARBA" id="ARBA00023170"/>
    </source>
</evidence>
<feature type="domain" description="Type I cytokine receptor cytokine-binding" evidence="9">
    <location>
        <begin position="31"/>
        <end position="63"/>
    </location>
</feature>
<sequence length="267" mass="29709">MDDRSLALVALFVGLHICTTSEFSLRPSKPQCVFMAWANVTCYWTPGQGSPPDTRYTLQLWRTVQPVGGADMRRVTLLWKSPPRSQVKCSVLWFIMSCCTEGFQNSLHTGDCNALSVSDTSCHLTLPPERCSCTLSMSNTADISPPATINPSTSTTDTAKVCVFKLRNGDVLKRLIITTAFLDMQQFAFRGHDEMESSVNKGNYKELAALSPLLYPDLRAPSAGPKPVVQDLSRSDVVLQWEPVPLEQRHGCSYSLYVQIEEEILRL</sequence>
<dbReference type="InterPro" id="IPR036116">
    <property type="entry name" value="FN3_sf"/>
</dbReference>
<gene>
    <name evidence="10" type="ORF">J4Q44_G00156510</name>
</gene>
<dbReference type="Proteomes" id="UP001356427">
    <property type="component" value="Unassembled WGS sequence"/>
</dbReference>
<name>A0AAN8LN95_9TELE</name>
<accession>A0AAN8LN95</accession>
<evidence type="ECO:0000313" key="10">
    <source>
        <dbReference type="EMBL" id="KAK6314192.1"/>
    </source>
</evidence>
<dbReference type="InterPro" id="IPR015321">
    <property type="entry name" value="TypeI_recpt_CBD"/>
</dbReference>
<keyword evidence="4" id="KW-1133">Transmembrane helix</keyword>
<evidence type="ECO:0000256" key="2">
    <source>
        <dbReference type="ARBA" id="ARBA00022692"/>
    </source>
</evidence>
<protein>
    <recommendedName>
        <fullName evidence="9">Type I cytokine receptor cytokine-binding domain-containing protein</fullName>
    </recommendedName>
</protein>
<dbReference type="GO" id="GO:0016020">
    <property type="term" value="C:membrane"/>
    <property type="evidence" value="ECO:0007669"/>
    <property type="project" value="UniProtKB-SubCell"/>
</dbReference>